<sequence length="68" mass="7342">MAFVQSDLDALDAAMRGGVKSLRTADGKTIEYQSVSDYQRLRAMMLDDIAAASPARVSRSLVVGHDRG</sequence>
<dbReference type="AlphaFoldDB" id="A0A0P6WL99"/>
<dbReference type="STRING" id="665126.ABB55_27780"/>
<evidence type="ECO:0000313" key="2">
    <source>
        <dbReference type="Proteomes" id="UP000048984"/>
    </source>
</evidence>
<name>A0A0P6WL99_9HYPH</name>
<dbReference type="Proteomes" id="UP000048984">
    <property type="component" value="Unassembled WGS sequence"/>
</dbReference>
<dbReference type="EMBL" id="LJYW01000001">
    <property type="protein sequence ID" value="KPL55567.1"/>
    <property type="molecule type" value="Genomic_DNA"/>
</dbReference>
<evidence type="ECO:0000313" key="1">
    <source>
        <dbReference type="EMBL" id="KPL55567.1"/>
    </source>
</evidence>
<gene>
    <name evidence="1" type="ORF">ABB55_27780</name>
</gene>
<comment type="caution">
    <text evidence="1">The sequence shown here is derived from an EMBL/GenBank/DDBJ whole genome shotgun (WGS) entry which is preliminary data.</text>
</comment>
<dbReference type="RefSeq" id="WP_054361735.1">
    <property type="nucleotide sequence ID" value="NZ_LJYW01000001.1"/>
</dbReference>
<dbReference type="NCBIfam" id="NF047331">
    <property type="entry name" value="phage_HTJ"/>
    <property type="match status" value="1"/>
</dbReference>
<proteinExistence type="predicted"/>
<accession>A0A0P6WL99</accession>
<protein>
    <submittedName>
        <fullName evidence="1">Uncharacterized protein</fullName>
    </submittedName>
</protein>
<keyword evidence="2" id="KW-1185">Reference proteome</keyword>
<reference evidence="1 2" key="2">
    <citation type="submission" date="2015-10" db="EMBL/GenBank/DDBJ databases">
        <title>Draft Genome Sequence of Prosthecomicrobium hirschii ATCC 27832.</title>
        <authorList>
            <person name="Daniel J."/>
            <person name="Givan S.A."/>
            <person name="Brun Y.V."/>
            <person name="Brown P.J."/>
        </authorList>
    </citation>
    <scope>NUCLEOTIDE SEQUENCE [LARGE SCALE GENOMIC DNA]</scope>
    <source>
        <strain evidence="1 2">16</strain>
    </source>
</reference>
<organism evidence="1 2">
    <name type="scientific">Prosthecodimorpha hirschii</name>
    <dbReference type="NCBI Taxonomy" id="665126"/>
    <lineage>
        <taxon>Bacteria</taxon>
        <taxon>Pseudomonadati</taxon>
        <taxon>Pseudomonadota</taxon>
        <taxon>Alphaproteobacteria</taxon>
        <taxon>Hyphomicrobiales</taxon>
        <taxon>Ancalomicrobiaceae</taxon>
        <taxon>Prosthecodimorpha</taxon>
    </lineage>
</organism>
<reference evidence="1 2" key="1">
    <citation type="submission" date="2015-09" db="EMBL/GenBank/DDBJ databases">
        <authorList>
            <person name="Jackson K.R."/>
            <person name="Lunt B.L."/>
            <person name="Fisher J.N.B."/>
            <person name="Gardner A.V."/>
            <person name="Bailey M.E."/>
            <person name="Deus L.M."/>
            <person name="Earl A.S."/>
            <person name="Gibby P.D."/>
            <person name="Hartmann K.A."/>
            <person name="Liu J.E."/>
            <person name="Manci A.M."/>
            <person name="Nielsen D.A."/>
            <person name="Solomon M.B."/>
            <person name="Breakwell D.P."/>
            <person name="Burnett S.H."/>
            <person name="Grose J.H."/>
        </authorList>
    </citation>
    <scope>NUCLEOTIDE SEQUENCE [LARGE SCALE GENOMIC DNA]</scope>
    <source>
        <strain evidence="1 2">16</strain>
    </source>
</reference>